<feature type="binding site" evidence="7">
    <location>
        <begin position="354"/>
        <end position="358"/>
    </location>
    <ligand>
        <name>ATP</name>
        <dbReference type="ChEBI" id="CHEBI:30616"/>
    </ligand>
</feature>
<evidence type="ECO:0000256" key="6">
    <source>
        <dbReference type="PROSITE-ProRule" id="PRU00842"/>
    </source>
</evidence>
<dbReference type="GO" id="GO:0005615">
    <property type="term" value="C:extracellular space"/>
    <property type="evidence" value="ECO:0007669"/>
    <property type="project" value="TreeGrafter"/>
</dbReference>
<dbReference type="Proteomes" id="UP000187209">
    <property type="component" value="Unassembled WGS sequence"/>
</dbReference>
<protein>
    <submittedName>
        <fullName evidence="11">Uncharacterized protein</fullName>
    </submittedName>
</protein>
<organism evidence="11 12">
    <name type="scientific">Stentor coeruleus</name>
    <dbReference type="NCBI Taxonomy" id="5963"/>
    <lineage>
        <taxon>Eukaryota</taxon>
        <taxon>Sar</taxon>
        <taxon>Alveolata</taxon>
        <taxon>Ciliophora</taxon>
        <taxon>Postciliodesmatophora</taxon>
        <taxon>Heterotrichea</taxon>
        <taxon>Heterotrichida</taxon>
        <taxon>Stentoridae</taxon>
        <taxon>Stentor</taxon>
    </lineage>
</organism>
<feature type="compositionally biased region" description="Polar residues" evidence="8">
    <location>
        <begin position="75"/>
        <end position="84"/>
    </location>
</feature>
<dbReference type="SUPFAM" id="SSF55931">
    <property type="entry name" value="Glutamine synthetase/guanido kinase"/>
    <property type="match status" value="1"/>
</dbReference>
<dbReference type="InterPro" id="IPR000749">
    <property type="entry name" value="ATP-guanido_PTrfase"/>
</dbReference>
<keyword evidence="2 7" id="KW-0808">Transferase</keyword>
<keyword evidence="5 7" id="KW-0067">ATP-binding</keyword>
<sequence>MEHKQSKPQIETKAYIEAHNIEITMGDMLNTLVHTKDPNPLIYMIKYLISITSPQELQENSIIIIPRVQHQKTSALKASVPKTQENSEPKPHSDDKKQRPKSIPIFPHNSKSIIQKHITEPLWNKFSNIKTKLNHDLYNCLVIALQQPESVSGICVADAECYEIFHEIFDPILIDLQQWSHLDKHKTVLDLGFFKCQNHDPTGEIVKRITISIDRNLKGFSFPIGLSYNERLLVKDKIQEILEPFLDSSFKKIDCNSNGHTEPHLMDLFKDKFLHTDLIKDWPHGRELFVSDDLTIAVNLENHIQFYSKTDNGDLEKAFNKVINIAGKLNSSFENSHKYGYLTSKPEIIGTGMQVSVILKLENLLRITNSFKFKILDCNILDGKFVEISMYKTLGASEDEVFQAFANAIEFFVIEEKKLKMKMQMANGEILENGDEEYERAESLERKNDEVVVEDNEEEEKICVEQN</sequence>
<feature type="compositionally biased region" description="Basic and acidic residues" evidence="8">
    <location>
        <begin position="85"/>
        <end position="97"/>
    </location>
</feature>
<dbReference type="InterPro" id="IPR022414">
    <property type="entry name" value="ATP-guanido_PTrfase_cat"/>
</dbReference>
<dbReference type="PANTHER" id="PTHR11547">
    <property type="entry name" value="ARGININE OR CREATINE KINASE"/>
    <property type="match status" value="1"/>
</dbReference>
<dbReference type="Gene3D" id="3.30.590.10">
    <property type="entry name" value="Glutamine synthetase/guanido kinase, catalytic domain"/>
    <property type="match status" value="1"/>
</dbReference>
<dbReference type="EMBL" id="MPUH01000151">
    <property type="protein sequence ID" value="OMJ88420.1"/>
    <property type="molecule type" value="Genomic_DNA"/>
</dbReference>
<feature type="domain" description="Phosphagen kinase N-terminal" evidence="9">
    <location>
        <begin position="95"/>
        <end position="178"/>
    </location>
</feature>
<keyword evidence="4 7" id="KW-0418">Kinase</keyword>
<evidence type="ECO:0000256" key="8">
    <source>
        <dbReference type="SAM" id="MobiDB-lite"/>
    </source>
</evidence>
<keyword evidence="3 7" id="KW-0547">Nucleotide-binding</keyword>
<comment type="similarity">
    <text evidence="1 6">Belongs to the ATP:guanido phosphotransferase family.</text>
</comment>
<dbReference type="GO" id="GO:0046314">
    <property type="term" value="P:phosphocreatine biosynthetic process"/>
    <property type="evidence" value="ECO:0007669"/>
    <property type="project" value="InterPro"/>
</dbReference>
<evidence type="ECO:0000313" key="11">
    <source>
        <dbReference type="EMBL" id="OMJ88420.1"/>
    </source>
</evidence>
<keyword evidence="12" id="KW-1185">Reference proteome</keyword>
<feature type="binding site" evidence="7">
    <location>
        <begin position="377"/>
        <end position="382"/>
    </location>
    <ligand>
        <name>ATP</name>
        <dbReference type="ChEBI" id="CHEBI:30616"/>
    </ligand>
</feature>
<evidence type="ECO:0000259" key="10">
    <source>
        <dbReference type="PROSITE" id="PS51510"/>
    </source>
</evidence>
<dbReference type="GO" id="GO:0004111">
    <property type="term" value="F:creatine kinase activity"/>
    <property type="evidence" value="ECO:0007669"/>
    <property type="project" value="InterPro"/>
</dbReference>
<dbReference type="OrthoDB" id="430219at2759"/>
<dbReference type="GO" id="GO:0005524">
    <property type="term" value="F:ATP binding"/>
    <property type="evidence" value="ECO:0007669"/>
    <property type="project" value="UniProtKB-UniRule"/>
</dbReference>
<comment type="caution">
    <text evidence="11">The sequence shown here is derived from an EMBL/GenBank/DDBJ whole genome shotgun (WGS) entry which is preliminary data.</text>
</comment>
<feature type="binding site" evidence="7">
    <location>
        <begin position="208"/>
        <end position="212"/>
    </location>
    <ligand>
        <name>ATP</name>
        <dbReference type="ChEBI" id="CHEBI:30616"/>
    </ligand>
</feature>
<evidence type="ECO:0000313" key="12">
    <source>
        <dbReference type="Proteomes" id="UP000187209"/>
    </source>
</evidence>
<comment type="caution">
    <text evidence="7">Lacks conserved residue(s) required for the propagation of feature annotation.</text>
</comment>
<dbReference type="PANTHER" id="PTHR11547:SF38">
    <property type="entry name" value="ARGININE KINASE 1-RELATED"/>
    <property type="match status" value="1"/>
</dbReference>
<dbReference type="AlphaFoldDB" id="A0A1R2CHJ2"/>
<feature type="region of interest" description="Disordered" evidence="8">
    <location>
        <begin position="75"/>
        <end position="106"/>
    </location>
</feature>
<dbReference type="Gene3D" id="1.10.135.10">
    <property type="entry name" value="ATP:guanido phosphotransferase, N-terminal domain"/>
    <property type="match status" value="1"/>
</dbReference>
<feature type="domain" description="Phosphagen kinase C-terminal" evidence="10">
    <location>
        <begin position="205"/>
        <end position="419"/>
    </location>
</feature>
<evidence type="ECO:0000256" key="2">
    <source>
        <dbReference type="ARBA" id="ARBA00022679"/>
    </source>
</evidence>
<dbReference type="InterPro" id="IPR022413">
    <property type="entry name" value="ATP-guanido_PTrfase_N"/>
</dbReference>
<dbReference type="PROSITE" id="PS51509">
    <property type="entry name" value="PHOSPHAGEN_KINASE_N"/>
    <property type="match status" value="1"/>
</dbReference>
<gene>
    <name evidence="11" type="ORF">SteCoe_9640</name>
</gene>
<dbReference type="PROSITE" id="PS51510">
    <property type="entry name" value="PHOSPHAGEN_KINASE_C"/>
    <property type="match status" value="1"/>
</dbReference>
<evidence type="ECO:0000259" key="9">
    <source>
        <dbReference type="PROSITE" id="PS51509"/>
    </source>
</evidence>
<accession>A0A1R2CHJ2</accession>
<dbReference type="InterPro" id="IPR036802">
    <property type="entry name" value="ATP-guanido_PTrfase_N_sf"/>
</dbReference>
<dbReference type="InterPro" id="IPR014746">
    <property type="entry name" value="Gln_synth/guanido_kin_cat_dom"/>
</dbReference>
<dbReference type="Pfam" id="PF00217">
    <property type="entry name" value="ATP-gua_Ptrans"/>
    <property type="match status" value="1"/>
</dbReference>
<evidence type="ECO:0000256" key="5">
    <source>
        <dbReference type="ARBA" id="ARBA00022840"/>
    </source>
</evidence>
<evidence type="ECO:0000256" key="7">
    <source>
        <dbReference type="PROSITE-ProRule" id="PRU00843"/>
    </source>
</evidence>
<dbReference type="Pfam" id="PF02807">
    <property type="entry name" value="ATP-gua_PtransN"/>
    <property type="match status" value="1"/>
</dbReference>
<evidence type="ECO:0000256" key="1">
    <source>
        <dbReference type="ARBA" id="ARBA00006798"/>
    </source>
</evidence>
<evidence type="ECO:0000256" key="4">
    <source>
        <dbReference type="ARBA" id="ARBA00022777"/>
    </source>
</evidence>
<evidence type="ECO:0000256" key="3">
    <source>
        <dbReference type="ARBA" id="ARBA00022741"/>
    </source>
</evidence>
<name>A0A1R2CHJ2_9CILI</name>
<dbReference type="SUPFAM" id="SSF48034">
    <property type="entry name" value="Guanido kinase N-terminal domain"/>
    <property type="match status" value="1"/>
</dbReference>
<reference evidence="11 12" key="1">
    <citation type="submission" date="2016-11" db="EMBL/GenBank/DDBJ databases">
        <title>The macronuclear genome of Stentor coeruleus: a giant cell with tiny introns.</title>
        <authorList>
            <person name="Slabodnick M."/>
            <person name="Ruby J.G."/>
            <person name="Reiff S.B."/>
            <person name="Swart E.C."/>
            <person name="Gosai S."/>
            <person name="Prabakaran S."/>
            <person name="Witkowska E."/>
            <person name="Larue G.E."/>
            <person name="Fisher S."/>
            <person name="Freeman R.M."/>
            <person name="Gunawardena J."/>
            <person name="Chu W."/>
            <person name="Stover N.A."/>
            <person name="Gregory B.D."/>
            <person name="Nowacki M."/>
            <person name="Derisi J."/>
            <person name="Roy S.W."/>
            <person name="Marshall W.F."/>
            <person name="Sood P."/>
        </authorList>
    </citation>
    <scope>NUCLEOTIDE SEQUENCE [LARGE SCALE GENOMIC DNA]</scope>
    <source>
        <strain evidence="11">WM001</strain>
    </source>
</reference>
<proteinExistence type="inferred from homology"/>